<organism evidence="1 2">
    <name type="scientific">Natrinema hispanicum</name>
    <dbReference type="NCBI Taxonomy" id="392421"/>
    <lineage>
        <taxon>Archaea</taxon>
        <taxon>Methanobacteriati</taxon>
        <taxon>Methanobacteriota</taxon>
        <taxon>Stenosarchaea group</taxon>
        <taxon>Halobacteria</taxon>
        <taxon>Halobacteriales</taxon>
        <taxon>Natrialbaceae</taxon>
        <taxon>Natrinema</taxon>
    </lineage>
</organism>
<comment type="caution">
    <text evidence="1">The sequence shown here is derived from an EMBL/GenBank/DDBJ whole genome shotgun (WGS) entry which is preliminary data.</text>
</comment>
<evidence type="ECO:0000313" key="2">
    <source>
        <dbReference type="Proteomes" id="UP000291097"/>
    </source>
</evidence>
<reference evidence="1 2" key="1">
    <citation type="submission" date="2019-02" db="EMBL/GenBank/DDBJ databases">
        <title>Genomic Encyclopedia of Archaeal and Bacterial Type Strains, Phase II (KMG-II): from individual species to whole genera.</title>
        <authorList>
            <person name="Goeker M."/>
        </authorList>
    </citation>
    <scope>NUCLEOTIDE SEQUENCE [LARGE SCALE GENOMIC DNA]</scope>
    <source>
        <strain evidence="1 2">DSM 18328</strain>
    </source>
</reference>
<protein>
    <submittedName>
        <fullName evidence="1">Uncharacterized protein</fullName>
    </submittedName>
</protein>
<dbReference type="AlphaFoldDB" id="A0A482Y997"/>
<proteinExistence type="predicted"/>
<dbReference type="Proteomes" id="UP000291097">
    <property type="component" value="Unassembled WGS sequence"/>
</dbReference>
<sequence>MTVIGMPVSMFIVFVATLVAGSLGAIHYVVVHVLLGRPVNDVTTDQTIDGSEAVADRGRTDG</sequence>
<dbReference type="EMBL" id="SHMP01000007">
    <property type="protein sequence ID" value="RZV06457.1"/>
    <property type="molecule type" value="Genomic_DNA"/>
</dbReference>
<evidence type="ECO:0000313" key="1">
    <source>
        <dbReference type="EMBL" id="RZV06457.1"/>
    </source>
</evidence>
<gene>
    <name evidence="1" type="ORF">BDK88_3456</name>
</gene>
<name>A0A482Y997_9EURY</name>
<accession>A0A482Y997</accession>